<feature type="compositionally biased region" description="Low complexity" evidence="2">
    <location>
        <begin position="100"/>
        <end position="138"/>
    </location>
</feature>
<protein>
    <submittedName>
        <fullName evidence="4">Ph-response sensor protein</fullName>
    </submittedName>
</protein>
<comment type="similarity">
    <text evidence="1">Belongs to the arrestin family. PalF/RIM8 subfamily.</text>
</comment>
<feature type="region of interest" description="Disordered" evidence="2">
    <location>
        <begin position="1049"/>
        <end position="1148"/>
    </location>
</feature>
<dbReference type="PANTHER" id="PTHR11188">
    <property type="entry name" value="ARRESTIN DOMAIN CONTAINING PROTEIN"/>
    <property type="match status" value="1"/>
</dbReference>
<dbReference type="Gene3D" id="2.60.40.640">
    <property type="match status" value="1"/>
</dbReference>
<feature type="region of interest" description="Disordered" evidence="2">
    <location>
        <begin position="218"/>
        <end position="249"/>
    </location>
</feature>
<comment type="caution">
    <text evidence="4">The sequence shown here is derived from an EMBL/GenBank/DDBJ whole genome shotgun (WGS) entry which is preliminary data.</text>
</comment>
<feature type="compositionally biased region" description="Basic and acidic residues" evidence="2">
    <location>
        <begin position="86"/>
        <end position="99"/>
    </location>
</feature>
<dbReference type="SUPFAM" id="SSF81296">
    <property type="entry name" value="E set domains"/>
    <property type="match status" value="1"/>
</dbReference>
<feature type="compositionally biased region" description="Low complexity" evidence="2">
    <location>
        <begin position="220"/>
        <end position="232"/>
    </location>
</feature>
<gene>
    <name evidence="4" type="primary">RIM8</name>
    <name evidence="4" type="ORF">SBRCBS47491_002732</name>
</gene>
<dbReference type="InterPro" id="IPR014756">
    <property type="entry name" value="Ig_E-set"/>
</dbReference>
<dbReference type="Proteomes" id="UP001642406">
    <property type="component" value="Unassembled WGS sequence"/>
</dbReference>
<accession>A0ABP0B9A8</accession>
<evidence type="ECO:0000313" key="4">
    <source>
        <dbReference type="EMBL" id="CAK7216144.1"/>
    </source>
</evidence>
<feature type="domain" description="Arrestin C-terminal-like" evidence="3">
    <location>
        <begin position="570"/>
        <end position="809"/>
    </location>
</feature>
<feature type="compositionally biased region" description="Basic and acidic residues" evidence="2">
    <location>
        <begin position="1115"/>
        <end position="1127"/>
    </location>
</feature>
<feature type="compositionally biased region" description="Low complexity" evidence="2">
    <location>
        <begin position="1"/>
        <end position="54"/>
    </location>
</feature>
<proteinExistence type="inferred from homology"/>
<feature type="compositionally biased region" description="Low complexity" evidence="2">
    <location>
        <begin position="1217"/>
        <end position="1243"/>
    </location>
</feature>
<feature type="compositionally biased region" description="Low complexity" evidence="2">
    <location>
        <begin position="882"/>
        <end position="893"/>
    </location>
</feature>
<evidence type="ECO:0000256" key="1">
    <source>
        <dbReference type="ARBA" id="ARBA00037950"/>
    </source>
</evidence>
<feature type="region of interest" description="Disordered" evidence="2">
    <location>
        <begin position="866"/>
        <end position="1022"/>
    </location>
</feature>
<feature type="compositionally biased region" description="Polar residues" evidence="2">
    <location>
        <begin position="1198"/>
        <end position="1216"/>
    </location>
</feature>
<organism evidence="4 5">
    <name type="scientific">Sporothrix bragantina</name>
    <dbReference type="NCBI Taxonomy" id="671064"/>
    <lineage>
        <taxon>Eukaryota</taxon>
        <taxon>Fungi</taxon>
        <taxon>Dikarya</taxon>
        <taxon>Ascomycota</taxon>
        <taxon>Pezizomycotina</taxon>
        <taxon>Sordariomycetes</taxon>
        <taxon>Sordariomycetidae</taxon>
        <taxon>Ophiostomatales</taxon>
        <taxon>Ophiostomataceae</taxon>
        <taxon>Sporothrix</taxon>
    </lineage>
</organism>
<dbReference type="PANTHER" id="PTHR11188:SF161">
    <property type="entry name" value="PH-RESPONSE REGULATOR PROTEIN PALF_RIM8"/>
    <property type="match status" value="1"/>
</dbReference>
<dbReference type="InterPro" id="IPR011022">
    <property type="entry name" value="Arrestin_C-like"/>
</dbReference>
<dbReference type="EMBL" id="CAWUHC010000016">
    <property type="protein sequence ID" value="CAK7216144.1"/>
    <property type="molecule type" value="Genomic_DNA"/>
</dbReference>
<feature type="region of interest" description="Disordered" evidence="2">
    <location>
        <begin position="1"/>
        <end position="142"/>
    </location>
</feature>
<feature type="region of interest" description="Disordered" evidence="2">
    <location>
        <begin position="637"/>
        <end position="722"/>
    </location>
</feature>
<dbReference type="Pfam" id="PF00339">
    <property type="entry name" value="Arrestin_N"/>
    <property type="match status" value="1"/>
</dbReference>
<feature type="region of interest" description="Disordered" evidence="2">
    <location>
        <begin position="1160"/>
        <end position="1308"/>
    </location>
</feature>
<keyword evidence="5" id="KW-1185">Reference proteome</keyword>
<feature type="compositionally biased region" description="Polar residues" evidence="2">
    <location>
        <begin position="434"/>
        <end position="443"/>
    </location>
</feature>
<sequence length="1308" mass="137053">MVDSSAPSPPAGAAVPPGAEAAAGAAIPASTTNTEAADAASAASAARAAASAITVPGSTAVRIPAQPSRPDRRPSEAARPSSSRDGPQRDLDQDDDASRSDAASQQQQQQQQTSQQQQLQQPQHSPAPSIVAASTTTPPRRRSFFSRFTLPFRAPARTIADFHIRPAEPHRKYVAGDHVLGAVVLAVVKPVRITHLTVSLRGLVRVFKDPNAAAMASLPTDTATDSSSSATSRLLPGKSSSSSSSSSSYLGNGHALLFRDEMVLSGPGRLEPGNYEFEFDLIFPSQGLPSSIDFERGSICYVVTATLTRPTTVAPIQSCDRRVYLVDPVDIGAVPKPRPRTISLEPISKRSKKRKIVVVTQPPPPLQTNSSAAAQAGGSGVLGAMSTISFASGGGSSDRHEIATLSERGSVRDSAHETIQTEDTELDGYAEAQGRTSRSSQPRSPIPTDIRSEISVESVASGGSETRSGNGSGGFFGAAGGSGSGSGFGSARGPGSGAGAGSNIIRLSSPTGSHAAASTAGHSAATTTGTNTSSSTITNPAAGSSGNGQKHHPLVPVKSVSTTTISGVVDDRTITATIDLLKGGCLPGEVVSVKVSVQHVKRIKSLHGVVVTLYRQGRIDSAPPDYMFSSAGTSIAEEDEGANGSGNSVSNGGVTTNNSTKGHDDPAQPQSRKQKKQKEKEVKDKEKQKERRKDKNSHQRRGSKDKNNSSNGSTKLDNYYPKSKTGLGGLSLMSAGTCSVFRKDLSQSFSPLIIDPRTLQSSVTASVRMPEDAFATIKGVPGDMISFKYQLEVIVDLGGKLANLLQSGVGPAGPNLVSNSSNPYDGKLTSTAALWSGGSNMIDTDQLRRQKGVIFVAFEVVVGTTDTTRQRGRGLKGAADSPQQVGFQQQQTPRQPPQPYISHHPPDWYPEDRKGPYQQHPNHHQPQEPPYPSWPVNGMASGSGVAGPSTAPGGPPLDDHYYHHHHPYHEYNQYPQQPDYNHPNYHHQGPYYDYYDDSRSPSTNSAPHPPYFDRASSSAQAPQYVPTADMLAAERDPNLTEKERIRRAEQRLLPSQPPTAASAANGGEGSSSGTSRYAPTAPSAPSLDELDAHAIGGPSAPPFDDGSPGSSQPPMEDKQELERRRLLAEASAPPEFPEDYDDAGVGSNSRARATRAYMAGVGSSSNSISPTGLTFGGGSGTIASPSAPVLEEEDAHHNQYNQSTVYHHGSGRQSVQASASFSSPSAPSGPRAGAPGPSAPFAPTAEELLGDDADAPSAPPAEDVVSVVEGTTDEDHYGRNYTYGPGTGPSASSSRTAAHTEPLPKYER</sequence>
<feature type="compositionally biased region" description="Gly residues" evidence="2">
    <location>
        <begin position="470"/>
        <end position="500"/>
    </location>
</feature>
<evidence type="ECO:0000259" key="3">
    <source>
        <dbReference type="SMART" id="SM01017"/>
    </source>
</evidence>
<feature type="compositionally biased region" description="Basic and acidic residues" evidence="2">
    <location>
        <begin position="678"/>
        <end position="707"/>
    </location>
</feature>
<feature type="compositionally biased region" description="Polar residues" evidence="2">
    <location>
        <begin position="1162"/>
        <end position="1172"/>
    </location>
</feature>
<feature type="region of interest" description="Disordered" evidence="2">
    <location>
        <begin position="405"/>
        <end position="554"/>
    </location>
</feature>
<dbReference type="InterPro" id="IPR014752">
    <property type="entry name" value="Arrestin-like_C"/>
</dbReference>
<name>A0ABP0B9A8_9PEZI</name>
<feature type="compositionally biased region" description="Low complexity" evidence="2">
    <location>
        <begin position="645"/>
        <end position="660"/>
    </location>
</feature>
<dbReference type="InterPro" id="IPR050357">
    <property type="entry name" value="Arrestin_domain-protein"/>
</dbReference>
<feature type="compositionally biased region" description="Low complexity" evidence="2">
    <location>
        <begin position="239"/>
        <end position="248"/>
    </location>
</feature>
<feature type="compositionally biased region" description="Low complexity" evidence="2">
    <location>
        <begin position="508"/>
        <end position="542"/>
    </location>
</feature>
<dbReference type="SMART" id="SM01017">
    <property type="entry name" value="Arrestin_C"/>
    <property type="match status" value="1"/>
</dbReference>
<feature type="compositionally biased region" description="Low complexity" evidence="2">
    <location>
        <begin position="1260"/>
        <end position="1269"/>
    </location>
</feature>
<feature type="compositionally biased region" description="Basic and acidic residues" evidence="2">
    <location>
        <begin position="904"/>
        <end position="915"/>
    </location>
</feature>
<evidence type="ECO:0000256" key="2">
    <source>
        <dbReference type="SAM" id="MobiDB-lite"/>
    </source>
</evidence>
<evidence type="ECO:0000313" key="5">
    <source>
        <dbReference type="Proteomes" id="UP001642406"/>
    </source>
</evidence>
<dbReference type="InterPro" id="IPR011021">
    <property type="entry name" value="Arrestin-like_N"/>
</dbReference>
<reference evidence="4 5" key="1">
    <citation type="submission" date="2024-01" db="EMBL/GenBank/DDBJ databases">
        <authorList>
            <person name="Allen C."/>
            <person name="Tagirdzhanova G."/>
        </authorList>
    </citation>
    <scope>NUCLEOTIDE SEQUENCE [LARGE SCALE GENOMIC DNA]</scope>
</reference>